<dbReference type="InterPro" id="IPR003660">
    <property type="entry name" value="HAMP_dom"/>
</dbReference>
<evidence type="ECO:0000313" key="14">
    <source>
        <dbReference type="Proteomes" id="UP000180235"/>
    </source>
</evidence>
<evidence type="ECO:0000259" key="11">
    <source>
        <dbReference type="PROSITE" id="PS50111"/>
    </source>
</evidence>
<evidence type="ECO:0000256" key="9">
    <source>
        <dbReference type="SAM" id="Coils"/>
    </source>
</evidence>
<evidence type="ECO:0000313" key="13">
    <source>
        <dbReference type="EMBL" id="APB32390.1"/>
    </source>
</evidence>
<feature type="coiled-coil region" evidence="9">
    <location>
        <begin position="527"/>
        <end position="558"/>
    </location>
</feature>
<comment type="similarity">
    <text evidence="7">Belongs to the methyl-accepting chemotaxis (MCP) protein family.</text>
</comment>
<dbReference type="Pfam" id="PF17202">
    <property type="entry name" value="sCache_3_3"/>
    <property type="match status" value="1"/>
</dbReference>
<dbReference type="PANTHER" id="PTHR32089:SF114">
    <property type="entry name" value="METHYL-ACCEPTING CHEMOTAXIS PROTEIN MCPB"/>
    <property type="match status" value="1"/>
</dbReference>
<dbReference type="Pfam" id="PF00015">
    <property type="entry name" value="MCPsignal"/>
    <property type="match status" value="1"/>
</dbReference>
<dbReference type="Proteomes" id="UP000180235">
    <property type="component" value="Chromosome"/>
</dbReference>
<evidence type="ECO:0000256" key="5">
    <source>
        <dbReference type="ARBA" id="ARBA00023136"/>
    </source>
</evidence>
<dbReference type="KEGG" id="glt:GlitD10_0089"/>
<keyword evidence="3" id="KW-0812">Transmembrane</keyword>
<dbReference type="Gene3D" id="1.10.287.950">
    <property type="entry name" value="Methyl-accepting chemotaxis protein"/>
    <property type="match status" value="1"/>
</dbReference>
<dbReference type="EMBL" id="CP017675">
    <property type="protein sequence ID" value="APB32390.1"/>
    <property type="molecule type" value="Genomic_DNA"/>
</dbReference>
<evidence type="ECO:0000256" key="7">
    <source>
        <dbReference type="ARBA" id="ARBA00029447"/>
    </source>
</evidence>
<dbReference type="Gene3D" id="6.10.340.10">
    <property type="match status" value="1"/>
</dbReference>
<evidence type="ECO:0000256" key="8">
    <source>
        <dbReference type="PROSITE-ProRule" id="PRU00284"/>
    </source>
</evidence>
<name>A0A1J0A8Y6_9CYAN</name>
<dbReference type="InterPro" id="IPR033463">
    <property type="entry name" value="sCache_3"/>
</dbReference>
<feature type="domain" description="HAMP" evidence="12">
    <location>
        <begin position="564"/>
        <end position="597"/>
    </location>
</feature>
<keyword evidence="6 8" id="KW-0807">Transducer</keyword>
<feature type="domain" description="HAMP" evidence="12">
    <location>
        <begin position="480"/>
        <end position="532"/>
    </location>
</feature>
<sequence length="879" mass="95633">MEPSRLPTPEWLTARPDEVPGTREQPEAEAEPLLERYLQGQDARDAGDVEGARRIWQEVVAQDPQGSYGAAAQVALGELPAPLLIEATPSVATKTQLNPVLWWRRTPFRTKLAAILLVWTAVPVVVLTQAQVRSVRQTVTQGFQDTLTQGTTALREEYIDWLSQESLAQAQTVAQLLQTNPRLIQEPNPLMQTLLRQGLAANEREYPELTKNFRLVLDRQGQVQQQAVVMSQEDFRVYPSLPAPGQAIPPYRTRSVVLPGGTNLGQLPWVQQALKTQKPVVGLTLVSLPQAQKLGIAPQAKIPLRNRNSLYAQELNQGVGLVALAVQPVVQKGQVLGAVLVGSLFNRNHWLVDLGSELYELPLIAVYARDMQVATNFPDQDGNTRAIGSLAPPAVAKALLQQGQDSLFTTRKIPDTANGQDYLMLFQTLRDSNGQPVGLLAVGQPTQELEQLLWERTRNTYGLGLGILLLAWGLGLLVANLLAQPVRRLTVYARALGQNRYQERLTLTSQDEFALLAQEMSQMASQVETHVQTLHEQQQQAEAARAELEADVIQLLMDIEGAQQGDLTVRAHADTGQIASIADAFNVTLASLRTLVGNVRATTDRVGTLAGHSEAAVVDLAQAAQSQELELTQALELAAENTQAIQTIAQRAAEATTTAQSSLQAAQEGQEAMDATASLYNQIREAVGKTSKKVKHLVGSSQEISQVLAIIQEISVQTNLLSFNASLESDRAGEHGQGFRLIADEIGQLANLVRKETARIEALVRNIQQDTADVSNAMESSTSAVVEGSLLVQKTQQVLQQLAELSGQMAEYQAAIAGQTQSHSRVSSQVQTAMENVAAIAATTSGAAQEVGSALQELDQEVRQLQQFVLQFRLQPDAR</sequence>
<evidence type="ECO:0000256" key="10">
    <source>
        <dbReference type="SAM" id="MobiDB-lite"/>
    </source>
</evidence>
<dbReference type="InterPro" id="IPR004089">
    <property type="entry name" value="MCPsignal_dom"/>
</dbReference>
<dbReference type="STRING" id="1188229.GlitD10_0089"/>
<keyword evidence="9" id="KW-0175">Coiled coil</keyword>
<evidence type="ECO:0000256" key="2">
    <source>
        <dbReference type="ARBA" id="ARBA00022475"/>
    </source>
</evidence>
<dbReference type="AlphaFoldDB" id="A0A1J0A8Y6"/>
<dbReference type="Pfam" id="PF00672">
    <property type="entry name" value="HAMP"/>
    <property type="match status" value="1"/>
</dbReference>
<dbReference type="PROSITE" id="PS50111">
    <property type="entry name" value="CHEMOTAXIS_TRANSDUC_2"/>
    <property type="match status" value="1"/>
</dbReference>
<dbReference type="SMART" id="SM00283">
    <property type="entry name" value="MA"/>
    <property type="match status" value="1"/>
</dbReference>
<dbReference type="CDD" id="cd06225">
    <property type="entry name" value="HAMP"/>
    <property type="match status" value="1"/>
</dbReference>
<dbReference type="SMART" id="SM00304">
    <property type="entry name" value="HAMP"/>
    <property type="match status" value="2"/>
</dbReference>
<keyword evidence="14" id="KW-1185">Reference proteome</keyword>
<comment type="subcellular location">
    <subcellularLocation>
        <location evidence="1">Cell membrane</location>
        <topology evidence="1">Multi-pass membrane protein</topology>
    </subcellularLocation>
</comment>
<reference evidence="13 14" key="1">
    <citation type="submission" date="2016-10" db="EMBL/GenBank/DDBJ databases">
        <title>Description of Gloeomargarita lithophora gen. nov., sp. nov., a thylakoid-bearing basal-branching cyanobacterium with intracellular carbonates, and proposal for Gloeomargaritales ord. nov.</title>
        <authorList>
            <person name="Moreira D."/>
            <person name="Tavera R."/>
            <person name="Benzerara K."/>
            <person name="Skouri-Panet F."/>
            <person name="Couradeau E."/>
            <person name="Gerard E."/>
            <person name="Loussert C."/>
            <person name="Novelo E."/>
            <person name="Zivanovic Y."/>
            <person name="Lopez-Garcia P."/>
        </authorList>
    </citation>
    <scope>NUCLEOTIDE SEQUENCE [LARGE SCALE GENOMIC DNA]</scope>
    <source>
        <strain evidence="13 14">D10</strain>
    </source>
</reference>
<dbReference type="SUPFAM" id="SSF58104">
    <property type="entry name" value="Methyl-accepting chemotaxis protein (MCP) signaling domain"/>
    <property type="match status" value="1"/>
</dbReference>
<evidence type="ECO:0000256" key="6">
    <source>
        <dbReference type="ARBA" id="ARBA00023224"/>
    </source>
</evidence>
<keyword evidence="4" id="KW-1133">Transmembrane helix</keyword>
<feature type="domain" description="Methyl-accepting transducer" evidence="11">
    <location>
        <begin position="602"/>
        <end position="838"/>
    </location>
</feature>
<feature type="compositionally biased region" description="Basic and acidic residues" evidence="10">
    <location>
        <begin position="15"/>
        <end position="26"/>
    </location>
</feature>
<dbReference type="RefSeq" id="WP_071453144.1">
    <property type="nucleotide sequence ID" value="NZ_CP017675.1"/>
</dbReference>
<evidence type="ECO:0000259" key="12">
    <source>
        <dbReference type="PROSITE" id="PS50885"/>
    </source>
</evidence>
<feature type="region of interest" description="Disordered" evidence="10">
    <location>
        <begin position="1"/>
        <end position="31"/>
    </location>
</feature>
<evidence type="ECO:0000256" key="3">
    <source>
        <dbReference type="ARBA" id="ARBA00022692"/>
    </source>
</evidence>
<protein>
    <submittedName>
        <fullName evidence="13">Methyl-accepting chemotaxis sensory transducer</fullName>
    </submittedName>
</protein>
<dbReference type="PANTHER" id="PTHR32089">
    <property type="entry name" value="METHYL-ACCEPTING CHEMOTAXIS PROTEIN MCPB"/>
    <property type="match status" value="1"/>
</dbReference>
<dbReference type="GO" id="GO:0005886">
    <property type="term" value="C:plasma membrane"/>
    <property type="evidence" value="ECO:0007669"/>
    <property type="project" value="UniProtKB-SubCell"/>
</dbReference>
<gene>
    <name evidence="13" type="primary">pilJ-1</name>
    <name evidence="13" type="ORF">GlitD10_0089</name>
</gene>
<dbReference type="PROSITE" id="PS50885">
    <property type="entry name" value="HAMP"/>
    <property type="match status" value="2"/>
</dbReference>
<dbReference type="SUPFAM" id="SSF158472">
    <property type="entry name" value="HAMP domain-like"/>
    <property type="match status" value="1"/>
</dbReference>
<evidence type="ECO:0000256" key="1">
    <source>
        <dbReference type="ARBA" id="ARBA00004651"/>
    </source>
</evidence>
<keyword evidence="2" id="KW-1003">Cell membrane</keyword>
<keyword evidence="5" id="KW-0472">Membrane</keyword>
<evidence type="ECO:0000256" key="4">
    <source>
        <dbReference type="ARBA" id="ARBA00022989"/>
    </source>
</evidence>
<dbReference type="OrthoDB" id="419276at2"/>
<organism evidence="13 14">
    <name type="scientific">Gloeomargarita lithophora Alchichica-D10</name>
    <dbReference type="NCBI Taxonomy" id="1188229"/>
    <lineage>
        <taxon>Bacteria</taxon>
        <taxon>Bacillati</taxon>
        <taxon>Cyanobacteriota</taxon>
        <taxon>Cyanophyceae</taxon>
        <taxon>Gloeomargaritales</taxon>
        <taxon>Gloeomargaritaceae</taxon>
        <taxon>Gloeomargarita</taxon>
    </lineage>
</organism>
<proteinExistence type="inferred from homology"/>
<accession>A0A1J0A8Y6</accession>
<dbReference type="GO" id="GO:0007165">
    <property type="term" value="P:signal transduction"/>
    <property type="evidence" value="ECO:0007669"/>
    <property type="project" value="UniProtKB-KW"/>
</dbReference>